<organism evidence="1 2">
    <name type="scientific">Endozoicomonas montiporae</name>
    <dbReference type="NCBI Taxonomy" id="1027273"/>
    <lineage>
        <taxon>Bacteria</taxon>
        <taxon>Pseudomonadati</taxon>
        <taxon>Pseudomonadota</taxon>
        <taxon>Gammaproteobacteria</taxon>
        <taxon>Oceanospirillales</taxon>
        <taxon>Endozoicomonadaceae</taxon>
        <taxon>Endozoicomonas</taxon>
    </lineage>
</organism>
<accession>A0A081N5P9</accession>
<reference evidence="1 2" key="1">
    <citation type="submission" date="2014-06" db="EMBL/GenBank/DDBJ databases">
        <title>Whole Genome Sequences of Three Symbiotic Endozoicomonas Bacteria.</title>
        <authorList>
            <person name="Neave M.J."/>
            <person name="Apprill A."/>
            <person name="Voolstra C.R."/>
        </authorList>
    </citation>
    <scope>NUCLEOTIDE SEQUENCE [LARGE SCALE GENOMIC DNA]</scope>
    <source>
        <strain evidence="1 2">LMG 24815</strain>
    </source>
</reference>
<dbReference type="EMBL" id="JOKG01000003">
    <property type="protein sequence ID" value="KEQ13772.1"/>
    <property type="molecule type" value="Genomic_DNA"/>
</dbReference>
<sequence length="63" mass="6800">MTLIIISEGKRQAVKKQAMDIQSVGEAGNKKDLSGSLKAGRRIIKANLTMVSNGQVISHEVLH</sequence>
<dbReference type="RefSeq" id="WP_034876927.1">
    <property type="nucleotide sequence ID" value="NZ_JOKG01000003.1"/>
</dbReference>
<evidence type="ECO:0000313" key="1">
    <source>
        <dbReference type="EMBL" id="KEQ13772.1"/>
    </source>
</evidence>
<comment type="caution">
    <text evidence="1">The sequence shown here is derived from an EMBL/GenBank/DDBJ whole genome shotgun (WGS) entry which is preliminary data.</text>
</comment>
<name>A0A081N5P9_9GAMM</name>
<proteinExistence type="predicted"/>
<gene>
    <name evidence="1" type="ORF">GZ77_15910</name>
</gene>
<dbReference type="Proteomes" id="UP000028006">
    <property type="component" value="Unassembled WGS sequence"/>
</dbReference>
<evidence type="ECO:0000313" key="2">
    <source>
        <dbReference type="Proteomes" id="UP000028006"/>
    </source>
</evidence>
<dbReference type="AlphaFoldDB" id="A0A081N5P9"/>
<protein>
    <submittedName>
        <fullName evidence="1">Uncharacterized protein</fullName>
    </submittedName>
</protein>
<keyword evidence="2" id="KW-1185">Reference proteome</keyword>